<dbReference type="EMBL" id="JAGINW010000001">
    <property type="protein sequence ID" value="MBP2322655.1"/>
    <property type="molecule type" value="Genomic_DNA"/>
</dbReference>
<protein>
    <submittedName>
        <fullName evidence="1">Uncharacterized protein</fullName>
    </submittedName>
</protein>
<proteinExistence type="predicted"/>
<evidence type="ECO:0000313" key="2">
    <source>
        <dbReference type="Proteomes" id="UP001519332"/>
    </source>
</evidence>
<name>A0ABS4TEZ4_9PSEU</name>
<dbReference type="RefSeq" id="WP_209638257.1">
    <property type="nucleotide sequence ID" value="NZ_JAGINW010000001.1"/>
</dbReference>
<organism evidence="1 2">
    <name type="scientific">Kibdelosporangium banguiense</name>
    <dbReference type="NCBI Taxonomy" id="1365924"/>
    <lineage>
        <taxon>Bacteria</taxon>
        <taxon>Bacillati</taxon>
        <taxon>Actinomycetota</taxon>
        <taxon>Actinomycetes</taxon>
        <taxon>Pseudonocardiales</taxon>
        <taxon>Pseudonocardiaceae</taxon>
        <taxon>Kibdelosporangium</taxon>
    </lineage>
</organism>
<accession>A0ABS4TEZ4</accession>
<comment type="caution">
    <text evidence="1">The sequence shown here is derived from an EMBL/GenBank/DDBJ whole genome shotgun (WGS) entry which is preliminary data.</text>
</comment>
<keyword evidence="2" id="KW-1185">Reference proteome</keyword>
<reference evidence="1 2" key="1">
    <citation type="submission" date="2021-03" db="EMBL/GenBank/DDBJ databases">
        <title>Sequencing the genomes of 1000 actinobacteria strains.</title>
        <authorList>
            <person name="Klenk H.-P."/>
        </authorList>
    </citation>
    <scope>NUCLEOTIDE SEQUENCE [LARGE SCALE GENOMIC DNA]</scope>
    <source>
        <strain evidence="1 2">DSM 46670</strain>
    </source>
</reference>
<sequence>MEVGQEWAYRAKQRDPVVQVKVLRIGTNRPPRVLVRFVADQFEGREEWVPPARLKTLWSRVDDWLASEARWTALHDASWRHGDDAELLAAELILDGRSSLGCVSIGGSSDNGILFINDLDALSAKLNLDASELTRDPLCIQSGDGTWACPFSMMLTVAKRAAQVLADEILAEVAKEERKARQRAIHGEYHGSRRGEEYYFRPEVCAEVDQRYIPAWRLMREWCGQDAVEQHTELSALREEVFRLGKLVERAITALAKHDKATAQDLEKELGVPIETLQRSQRPND</sequence>
<gene>
    <name evidence="1" type="ORF">JOF56_003040</name>
</gene>
<dbReference type="Proteomes" id="UP001519332">
    <property type="component" value="Unassembled WGS sequence"/>
</dbReference>
<evidence type="ECO:0000313" key="1">
    <source>
        <dbReference type="EMBL" id="MBP2322655.1"/>
    </source>
</evidence>